<evidence type="ECO:0000313" key="1">
    <source>
        <dbReference type="EMBL" id="QRF53494.1"/>
    </source>
</evidence>
<gene>
    <name evidence="1" type="ORF">D4A92_19610</name>
</gene>
<dbReference type="Proteomes" id="UP000596351">
    <property type="component" value="Chromosome"/>
</dbReference>
<name>A0ABX7EZU3_9HYPH</name>
<evidence type="ECO:0000313" key="2">
    <source>
        <dbReference type="Proteomes" id="UP000596351"/>
    </source>
</evidence>
<keyword evidence="2" id="KW-1185">Reference proteome</keyword>
<sequence>MRSIARAARQKYPRNNIVPFWLLCYWKLVRTEAEGDFAKAWKMLPRRLPAGVQCPTIEVLAVALVDHGLADR</sequence>
<reference evidence="1 2" key="1">
    <citation type="submission" date="2018-09" db="EMBL/GenBank/DDBJ databases">
        <title>Rhizobium sp. MAE2-X.</title>
        <authorList>
            <person name="Lee Y."/>
            <person name="Jeon C.O."/>
        </authorList>
    </citation>
    <scope>NUCLEOTIDE SEQUENCE [LARGE SCALE GENOMIC DNA]</scope>
    <source>
        <strain evidence="1 2">MAE2-X</strain>
    </source>
</reference>
<dbReference type="RefSeq" id="WP_203016716.1">
    <property type="nucleotide sequence ID" value="NZ_CP032405.1"/>
</dbReference>
<accession>A0ABX7EZU3</accession>
<protein>
    <submittedName>
        <fullName evidence="1">Uncharacterized protein</fullName>
    </submittedName>
</protein>
<dbReference type="EMBL" id="CP032405">
    <property type="protein sequence ID" value="QRF53494.1"/>
    <property type="molecule type" value="Genomic_DNA"/>
</dbReference>
<organism evidence="1 2">
    <name type="scientific">Rhizobium rosettiformans</name>
    <dbReference type="NCBI Taxonomy" id="1368430"/>
    <lineage>
        <taxon>Bacteria</taxon>
        <taxon>Pseudomonadati</taxon>
        <taxon>Pseudomonadota</taxon>
        <taxon>Alphaproteobacteria</taxon>
        <taxon>Hyphomicrobiales</taxon>
        <taxon>Rhizobiaceae</taxon>
        <taxon>Rhizobium/Agrobacterium group</taxon>
        <taxon>Rhizobium</taxon>
    </lineage>
</organism>
<proteinExistence type="predicted"/>